<feature type="transmembrane region" description="Helical" evidence="9">
    <location>
        <begin position="249"/>
        <end position="267"/>
    </location>
</feature>
<reference evidence="10 11" key="1">
    <citation type="submission" date="2011-04" db="EMBL/GenBank/DDBJ databases">
        <title>The Genome Sequence of Clostridium citroniae WAL-19142.</title>
        <authorList>
            <consortium name="The Broad Institute Genome Sequencing Platform"/>
            <person name="Earl A."/>
            <person name="Ward D."/>
            <person name="Feldgarden M."/>
            <person name="Gevers D."/>
            <person name="Warren Y.A."/>
            <person name="Tyrrell K.L."/>
            <person name="Citron D.M."/>
            <person name="Goldstein E.J."/>
            <person name="Daigneault M."/>
            <person name="Allen-Vercoe E."/>
            <person name="Young S.K."/>
            <person name="Zeng Q."/>
            <person name="Gargeya S."/>
            <person name="Fitzgerald M."/>
            <person name="Haas B."/>
            <person name="Abouelleil A."/>
            <person name="Alvarado L."/>
            <person name="Arachchi H.M."/>
            <person name="Berlin A."/>
            <person name="Brown A."/>
            <person name="Chapman S.B."/>
            <person name="Chen Z."/>
            <person name="Dunbar C."/>
            <person name="Freedman E."/>
            <person name="Gearin G."/>
            <person name="Gellesch M."/>
            <person name="Goldberg J."/>
            <person name="Griggs A."/>
            <person name="Gujja S."/>
            <person name="Heilman E.R."/>
            <person name="Heiman D."/>
            <person name="Howarth C."/>
            <person name="Larson L."/>
            <person name="Lui A."/>
            <person name="MacDonald P.J."/>
            <person name="Mehta T."/>
            <person name="Montmayeur A."/>
            <person name="Murphy C."/>
            <person name="Neiman D."/>
            <person name="Pearson M."/>
            <person name="Priest M."/>
            <person name="Roberts A."/>
            <person name="Saif S."/>
            <person name="Shea T."/>
            <person name="Shenoy N."/>
            <person name="Sisk P."/>
            <person name="Stolte C."/>
            <person name="Sykes S."/>
            <person name="White J."/>
            <person name="Yandava C."/>
            <person name="Wortman J."/>
            <person name="Nusbaum C."/>
            <person name="Birren B."/>
        </authorList>
    </citation>
    <scope>NUCLEOTIDE SEQUENCE [LARGE SCALE GENOMIC DNA]</scope>
    <source>
        <strain evidence="10 11">WAL-19142</strain>
    </source>
</reference>
<feature type="transmembrane region" description="Helical" evidence="9">
    <location>
        <begin position="302"/>
        <end position="320"/>
    </location>
</feature>
<evidence type="ECO:0000313" key="10">
    <source>
        <dbReference type="EMBL" id="KMW17957.1"/>
    </source>
</evidence>
<feature type="transmembrane region" description="Helical" evidence="9">
    <location>
        <begin position="21"/>
        <end position="44"/>
    </location>
</feature>
<feature type="transmembrane region" description="Helical" evidence="9">
    <location>
        <begin position="128"/>
        <end position="148"/>
    </location>
</feature>
<sequence length="324" mass="34219">MIENKGKLKKTIQNITEKTQGLFISILILVVLLVISACFIPRVFQLKNLENLLRTYAPGGIVAVGLSLVILTGEIDVSVGAIMTLAMAVAAKIYDISEPAAIAAICCTGAAAGFLNGCLITNTKVPSLMLTIGTTSVFNGLAAILVRAQKKYITDLYHITLTLAKGSIFGIPIPLLLCVALAFMFEFMLRKSAFGKKIYYTGANKRASWMSGVDISRIKIICFTVSGLLAAIAALLMSGQLGSSTVQLGNGYEVTAISIAVLGGISLNGGKGTVIGTLLGFITMSLMQNMLAIAGFGTYVSTTLKGVMIILVVYLYGLTVRKRA</sequence>
<evidence type="ECO:0000256" key="3">
    <source>
        <dbReference type="ARBA" id="ARBA00022475"/>
    </source>
</evidence>
<gene>
    <name evidence="10" type="ORF">HMPREF9470_03438</name>
</gene>
<dbReference type="Proteomes" id="UP000037392">
    <property type="component" value="Unassembled WGS sequence"/>
</dbReference>
<comment type="caution">
    <text evidence="10">The sequence shown here is derived from an EMBL/GenBank/DDBJ whole genome shotgun (WGS) entry which is preliminary data.</text>
</comment>
<dbReference type="OrthoDB" id="9784538at2"/>
<evidence type="ECO:0000256" key="4">
    <source>
        <dbReference type="ARBA" id="ARBA00022519"/>
    </source>
</evidence>
<keyword evidence="3" id="KW-1003">Cell membrane</keyword>
<evidence type="ECO:0000313" key="11">
    <source>
        <dbReference type="Proteomes" id="UP000037392"/>
    </source>
</evidence>
<comment type="subcellular location">
    <subcellularLocation>
        <location evidence="1">Cell membrane</location>
        <topology evidence="1">Multi-pass membrane protein</topology>
    </subcellularLocation>
</comment>
<protein>
    <recommendedName>
        <fullName evidence="8">Autoinducer 2 import system permease protein LsrD</fullName>
    </recommendedName>
</protein>
<evidence type="ECO:0000256" key="2">
    <source>
        <dbReference type="ARBA" id="ARBA00022448"/>
    </source>
</evidence>
<evidence type="ECO:0000256" key="5">
    <source>
        <dbReference type="ARBA" id="ARBA00022692"/>
    </source>
</evidence>
<accession>A0A0J9BY89</accession>
<proteinExistence type="predicted"/>
<dbReference type="CDD" id="cd06579">
    <property type="entry name" value="TM_PBP1_transp_AraH_like"/>
    <property type="match status" value="1"/>
</dbReference>
<keyword evidence="4" id="KW-0997">Cell inner membrane</keyword>
<evidence type="ECO:0000256" key="6">
    <source>
        <dbReference type="ARBA" id="ARBA00022989"/>
    </source>
</evidence>
<feature type="transmembrane region" description="Helical" evidence="9">
    <location>
        <begin position="168"/>
        <end position="189"/>
    </location>
</feature>
<name>A0A0J9BY89_9FIRM</name>
<keyword evidence="2" id="KW-0813">Transport</keyword>
<dbReference type="InterPro" id="IPR001851">
    <property type="entry name" value="ABC_transp_permease"/>
</dbReference>
<organism evidence="10 11">
    <name type="scientific">[Clostridium] citroniae WAL-19142</name>
    <dbReference type="NCBI Taxonomy" id="742734"/>
    <lineage>
        <taxon>Bacteria</taxon>
        <taxon>Bacillati</taxon>
        <taxon>Bacillota</taxon>
        <taxon>Clostridia</taxon>
        <taxon>Lachnospirales</taxon>
        <taxon>Lachnospiraceae</taxon>
        <taxon>Enterocloster</taxon>
    </lineage>
</organism>
<feature type="transmembrane region" description="Helical" evidence="9">
    <location>
        <begin position="100"/>
        <end position="121"/>
    </location>
</feature>
<evidence type="ECO:0000256" key="8">
    <source>
        <dbReference type="ARBA" id="ARBA00039381"/>
    </source>
</evidence>
<dbReference type="PANTHER" id="PTHR32196:SF71">
    <property type="entry name" value="AUTOINDUCER 2 IMPORT SYSTEM PERMEASE PROTEIN LSRD"/>
    <property type="match status" value="1"/>
</dbReference>
<evidence type="ECO:0000256" key="9">
    <source>
        <dbReference type="SAM" id="Phobius"/>
    </source>
</evidence>
<feature type="transmembrane region" description="Helical" evidence="9">
    <location>
        <begin position="218"/>
        <end position="237"/>
    </location>
</feature>
<evidence type="ECO:0000256" key="1">
    <source>
        <dbReference type="ARBA" id="ARBA00004651"/>
    </source>
</evidence>
<feature type="transmembrane region" description="Helical" evidence="9">
    <location>
        <begin position="56"/>
        <end position="72"/>
    </location>
</feature>
<evidence type="ECO:0000256" key="7">
    <source>
        <dbReference type="ARBA" id="ARBA00023136"/>
    </source>
</evidence>
<keyword evidence="6 9" id="KW-1133">Transmembrane helix</keyword>
<dbReference type="AlphaFoldDB" id="A0A0J9BY89"/>
<keyword evidence="5 9" id="KW-0812">Transmembrane</keyword>
<dbReference type="GO" id="GO:0022857">
    <property type="term" value="F:transmembrane transporter activity"/>
    <property type="evidence" value="ECO:0007669"/>
    <property type="project" value="InterPro"/>
</dbReference>
<dbReference type="PATRIC" id="fig|742734.4.peg.3687"/>
<keyword evidence="7 9" id="KW-0472">Membrane</keyword>
<dbReference type="Pfam" id="PF02653">
    <property type="entry name" value="BPD_transp_2"/>
    <property type="match status" value="1"/>
</dbReference>
<dbReference type="EMBL" id="ADLK01000025">
    <property type="protein sequence ID" value="KMW17957.1"/>
    <property type="molecule type" value="Genomic_DNA"/>
</dbReference>
<dbReference type="RefSeq" id="WP_007859333.1">
    <property type="nucleotide sequence ID" value="NZ_KQ235879.1"/>
</dbReference>
<dbReference type="GO" id="GO:0005886">
    <property type="term" value="C:plasma membrane"/>
    <property type="evidence" value="ECO:0007669"/>
    <property type="project" value="UniProtKB-SubCell"/>
</dbReference>
<dbReference type="PANTHER" id="PTHR32196">
    <property type="entry name" value="ABC TRANSPORTER PERMEASE PROTEIN YPHD-RELATED-RELATED"/>
    <property type="match status" value="1"/>
</dbReference>